<protein>
    <submittedName>
        <fullName evidence="1">Uncharacterized protein</fullName>
    </submittedName>
</protein>
<sequence length="179" mass="19970">MSLNFTSIALSIVVIVPKEAMEQHIAASPQVVCNELVSNIMQYEQQNQLGYYPALDFYIQNNVFEADLIDAVNNIAWVVTGMVRNEVKIKLRPAFSNIKFETIQPIAYTMPAVRPADPDKAEKLTEHFSLSTVKLNLIASLIQKVVDKQAAQSFAANIAHRWLKDSFDDVNITSTTVVG</sequence>
<name>A0A3B0ZBK8_9ZZZZ</name>
<reference evidence="1" key="1">
    <citation type="submission" date="2018-06" db="EMBL/GenBank/DDBJ databases">
        <authorList>
            <person name="Zhirakovskaya E."/>
        </authorList>
    </citation>
    <scope>NUCLEOTIDE SEQUENCE</scope>
</reference>
<organism evidence="1">
    <name type="scientific">hydrothermal vent metagenome</name>
    <dbReference type="NCBI Taxonomy" id="652676"/>
    <lineage>
        <taxon>unclassified sequences</taxon>
        <taxon>metagenomes</taxon>
        <taxon>ecological metagenomes</taxon>
    </lineage>
</organism>
<proteinExistence type="predicted"/>
<accession>A0A3B0ZBK8</accession>
<dbReference type="EMBL" id="UOFR01000004">
    <property type="protein sequence ID" value="VAW90785.1"/>
    <property type="molecule type" value="Genomic_DNA"/>
</dbReference>
<dbReference type="AlphaFoldDB" id="A0A3B0ZBK8"/>
<evidence type="ECO:0000313" key="1">
    <source>
        <dbReference type="EMBL" id="VAW90785.1"/>
    </source>
</evidence>
<gene>
    <name evidence="1" type="ORF">MNBD_GAMMA21-1308</name>
</gene>